<proteinExistence type="predicted"/>
<evidence type="ECO:0000313" key="2">
    <source>
        <dbReference type="Proteomes" id="UP001049200"/>
    </source>
</evidence>
<protein>
    <recommendedName>
        <fullName evidence="3">Transcriptional regulator</fullName>
    </recommendedName>
</protein>
<comment type="caution">
    <text evidence="1">The sequence shown here is derived from an EMBL/GenBank/DDBJ whole genome shotgun (WGS) entry which is preliminary data.</text>
</comment>
<dbReference type="EMBL" id="JAHSTU010000001">
    <property type="protein sequence ID" value="MBV4518551.1"/>
    <property type="molecule type" value="Genomic_DNA"/>
</dbReference>
<evidence type="ECO:0008006" key="3">
    <source>
        <dbReference type="Google" id="ProtNLM"/>
    </source>
</evidence>
<organism evidence="1 2">
    <name type="scientific">Pseudomonas azerbaijanoccidentalis</name>
    <dbReference type="NCBI Taxonomy" id="2842347"/>
    <lineage>
        <taxon>Bacteria</taxon>
        <taxon>Pseudomonadati</taxon>
        <taxon>Pseudomonadota</taxon>
        <taxon>Gammaproteobacteria</taxon>
        <taxon>Pseudomonadales</taxon>
        <taxon>Pseudomonadaceae</taxon>
        <taxon>Pseudomonas</taxon>
    </lineage>
</organism>
<dbReference type="InterPro" id="IPR001387">
    <property type="entry name" value="Cro/C1-type_HTH"/>
</dbReference>
<reference evidence="1" key="1">
    <citation type="submission" date="2021-06" db="EMBL/GenBank/DDBJ databases">
        <title>Updating the genus Pseudomonas: Description of 43 new species and partition of the Pseudomonas putida group.</title>
        <authorList>
            <person name="Girard L."/>
            <person name="Lood C."/>
            <person name="Vandamme P."/>
            <person name="Rokni-Zadeh H."/>
            <person name="Van Noort V."/>
            <person name="Hofte M."/>
            <person name="Lavigne R."/>
            <person name="De Mot R."/>
        </authorList>
    </citation>
    <scope>NUCLEOTIDE SEQUENCE</scope>
    <source>
        <strain evidence="1">SWRI74</strain>
    </source>
</reference>
<sequence length="150" mass="16959">MDQFHYVACGLSNVWLANGYSEGVSSDGKPVFHIEDVKGLHKAIAFSLVEKDTLLNGDEFRFLRSEVKLTRKSLAGVIGYSEETVKKWESGENPIQKTADMTLRNLYLESQNKASTVRELLEKINHLEKRDTELFFKEGGSGWEAEKKCA</sequence>
<gene>
    <name evidence="1" type="ORF">KVG88_00620</name>
</gene>
<dbReference type="CDD" id="cd00093">
    <property type="entry name" value="HTH_XRE"/>
    <property type="match status" value="1"/>
</dbReference>
<dbReference type="Proteomes" id="UP001049200">
    <property type="component" value="Unassembled WGS sequence"/>
</dbReference>
<name>A0ABS6QHX4_9PSED</name>
<dbReference type="RefSeq" id="WP_217869968.1">
    <property type="nucleotide sequence ID" value="NZ_JAHSTU010000001.1"/>
</dbReference>
<evidence type="ECO:0000313" key="1">
    <source>
        <dbReference type="EMBL" id="MBV4518551.1"/>
    </source>
</evidence>
<accession>A0ABS6QHX4</accession>
<keyword evidence="2" id="KW-1185">Reference proteome</keyword>